<dbReference type="Proteomes" id="UP000647241">
    <property type="component" value="Unassembled WGS sequence"/>
</dbReference>
<protein>
    <recommendedName>
        <fullName evidence="3">Ligand-binding SRPBCC domain-containing protein</fullName>
    </recommendedName>
</protein>
<dbReference type="CDD" id="cd07820">
    <property type="entry name" value="SRPBCC_3"/>
    <property type="match status" value="1"/>
</dbReference>
<dbReference type="EMBL" id="BMGT01000002">
    <property type="protein sequence ID" value="GGG77091.1"/>
    <property type="molecule type" value="Genomic_DNA"/>
</dbReference>
<evidence type="ECO:0000313" key="2">
    <source>
        <dbReference type="Proteomes" id="UP000647241"/>
    </source>
</evidence>
<comment type="caution">
    <text evidence="1">The sequence shown here is derived from an EMBL/GenBank/DDBJ whole genome shotgun (WGS) entry which is preliminary data.</text>
</comment>
<evidence type="ECO:0008006" key="3">
    <source>
        <dbReference type="Google" id="ProtNLM"/>
    </source>
</evidence>
<dbReference type="SUPFAM" id="SSF55961">
    <property type="entry name" value="Bet v1-like"/>
    <property type="match status" value="1"/>
</dbReference>
<name>A0A917M4F1_9BACT</name>
<proteinExistence type="predicted"/>
<sequence>MAAMHTFHSRQWLALPTELVFAFFANPANLPLLMPDWQQARIEEASIVAPPISPHAISTPVAGAGTRLTLSFRPFPFSPVRLQWQAEIDSFVWNSHFSDKQLRGPFDYWHHTHKVTHETRNSEDGTLLEDEIQYRLPFGRFGNLASPLIAMQLRQTFDYRHRRTLELLA</sequence>
<dbReference type="Gene3D" id="3.30.530.20">
    <property type="match status" value="1"/>
</dbReference>
<reference evidence="1" key="2">
    <citation type="submission" date="2020-09" db="EMBL/GenBank/DDBJ databases">
        <authorList>
            <person name="Sun Q."/>
            <person name="Zhou Y."/>
        </authorList>
    </citation>
    <scope>NUCLEOTIDE SEQUENCE</scope>
    <source>
        <strain evidence="1">CGMCC 1.12997</strain>
    </source>
</reference>
<evidence type="ECO:0000313" key="1">
    <source>
        <dbReference type="EMBL" id="GGG77091.1"/>
    </source>
</evidence>
<dbReference type="AlphaFoldDB" id="A0A917M4F1"/>
<dbReference type="RefSeq" id="WP_229739221.1">
    <property type="nucleotide sequence ID" value="NZ_BMGT01000002.1"/>
</dbReference>
<accession>A0A917M4F1</accession>
<gene>
    <name evidence="1" type="ORF">GCM10011585_20160</name>
</gene>
<organism evidence="1 2">
    <name type="scientific">Edaphobacter dinghuensis</name>
    <dbReference type="NCBI Taxonomy" id="1560005"/>
    <lineage>
        <taxon>Bacteria</taxon>
        <taxon>Pseudomonadati</taxon>
        <taxon>Acidobacteriota</taxon>
        <taxon>Terriglobia</taxon>
        <taxon>Terriglobales</taxon>
        <taxon>Acidobacteriaceae</taxon>
        <taxon>Edaphobacter</taxon>
    </lineage>
</organism>
<reference evidence="1" key="1">
    <citation type="journal article" date="2014" name="Int. J. Syst. Evol. Microbiol.">
        <title>Complete genome sequence of Corynebacterium casei LMG S-19264T (=DSM 44701T), isolated from a smear-ripened cheese.</title>
        <authorList>
            <consortium name="US DOE Joint Genome Institute (JGI-PGF)"/>
            <person name="Walter F."/>
            <person name="Albersmeier A."/>
            <person name="Kalinowski J."/>
            <person name="Ruckert C."/>
        </authorList>
    </citation>
    <scope>NUCLEOTIDE SEQUENCE</scope>
    <source>
        <strain evidence="1">CGMCC 1.12997</strain>
    </source>
</reference>
<dbReference type="InterPro" id="IPR023393">
    <property type="entry name" value="START-like_dom_sf"/>
</dbReference>
<keyword evidence="2" id="KW-1185">Reference proteome</keyword>